<keyword evidence="1" id="KW-0472">Membrane</keyword>
<dbReference type="RefSeq" id="WP_090263080.1">
    <property type="nucleotide sequence ID" value="NZ_FNDS01000005.1"/>
</dbReference>
<reference evidence="3" key="1">
    <citation type="submission" date="2016-10" db="EMBL/GenBank/DDBJ databases">
        <authorList>
            <person name="Varghese N."/>
            <person name="Submissions S."/>
        </authorList>
    </citation>
    <scope>NUCLEOTIDE SEQUENCE [LARGE SCALE GENOMIC DNA]</scope>
    <source>
        <strain evidence="3">CCM 7469</strain>
    </source>
</reference>
<evidence type="ECO:0000313" key="2">
    <source>
        <dbReference type="EMBL" id="SDI04709.1"/>
    </source>
</evidence>
<sequence>MTDPTRSPRFRRRRRSFLQRWLWAYRKLLGLYCPMPTALYRATRYALCGSSGYFYCNRGSLKIHLRN</sequence>
<evidence type="ECO:0000256" key="1">
    <source>
        <dbReference type="SAM" id="Phobius"/>
    </source>
</evidence>
<dbReference type="AlphaFoldDB" id="A0A1G8HDM6"/>
<keyword evidence="3" id="KW-1185">Reference proteome</keyword>
<proteinExistence type="predicted"/>
<gene>
    <name evidence="2" type="ORF">SAMN05216272_105162</name>
</gene>
<keyword evidence="1" id="KW-0812">Transmembrane</keyword>
<keyword evidence="1" id="KW-1133">Transmembrane helix</keyword>
<dbReference type="Proteomes" id="UP000199636">
    <property type="component" value="Unassembled WGS sequence"/>
</dbReference>
<organism evidence="2 3">
    <name type="scientific">Pseudomonas panipatensis</name>
    <dbReference type="NCBI Taxonomy" id="428992"/>
    <lineage>
        <taxon>Bacteria</taxon>
        <taxon>Pseudomonadati</taxon>
        <taxon>Pseudomonadota</taxon>
        <taxon>Gammaproteobacteria</taxon>
        <taxon>Pseudomonadales</taxon>
        <taxon>Pseudomonadaceae</taxon>
        <taxon>Pseudomonas</taxon>
    </lineage>
</organism>
<name>A0A1G8HDM6_9PSED</name>
<dbReference type="EMBL" id="FNDS01000005">
    <property type="protein sequence ID" value="SDI04709.1"/>
    <property type="molecule type" value="Genomic_DNA"/>
</dbReference>
<evidence type="ECO:0000313" key="3">
    <source>
        <dbReference type="Proteomes" id="UP000199636"/>
    </source>
</evidence>
<protein>
    <submittedName>
        <fullName evidence="2">Uncharacterized protein</fullName>
    </submittedName>
</protein>
<accession>A0A1G8HDM6</accession>
<feature type="transmembrane region" description="Helical" evidence="1">
    <location>
        <begin position="21"/>
        <end position="40"/>
    </location>
</feature>